<feature type="domain" description="Histidine kinase" evidence="7">
    <location>
        <begin position="171"/>
        <end position="430"/>
    </location>
</feature>
<evidence type="ECO:0000256" key="2">
    <source>
        <dbReference type="ARBA" id="ARBA00012438"/>
    </source>
</evidence>
<keyword evidence="10" id="KW-1185">Reference proteome</keyword>
<dbReference type="PROSITE" id="PS50110">
    <property type="entry name" value="RESPONSE_REGULATORY"/>
    <property type="match status" value="1"/>
</dbReference>
<dbReference type="InterPro" id="IPR011006">
    <property type="entry name" value="CheY-like_superfamily"/>
</dbReference>
<keyword evidence="4" id="KW-0808">Transferase</keyword>
<dbReference type="InterPro" id="IPR001789">
    <property type="entry name" value="Sig_transdc_resp-reg_receiver"/>
</dbReference>
<keyword evidence="3 6" id="KW-0597">Phosphoprotein</keyword>
<name>A0ABT7BV86_9CYAN</name>
<dbReference type="CDD" id="cd19920">
    <property type="entry name" value="REC_PA4781-like"/>
    <property type="match status" value="1"/>
</dbReference>
<evidence type="ECO:0000313" key="9">
    <source>
        <dbReference type="EMBL" id="MDJ1182419.1"/>
    </source>
</evidence>
<evidence type="ECO:0000256" key="1">
    <source>
        <dbReference type="ARBA" id="ARBA00000085"/>
    </source>
</evidence>
<comment type="catalytic activity">
    <reaction evidence="1">
        <text>ATP + protein L-histidine = ADP + protein N-phospho-L-histidine.</text>
        <dbReference type="EC" id="2.7.13.3"/>
    </reaction>
</comment>
<protein>
    <recommendedName>
        <fullName evidence="2">histidine kinase</fullName>
        <ecNumber evidence="2">2.7.13.3</ecNumber>
    </recommendedName>
</protein>
<keyword evidence="5" id="KW-0902">Two-component regulatory system</keyword>
<reference evidence="9 10" key="1">
    <citation type="submission" date="2023-01" db="EMBL/GenBank/DDBJ databases">
        <title>Novel diversity within Roseofilum (Cyanobacteria; Desertifilaceae) from marine benthic mats with descriptions of four novel species.</title>
        <authorList>
            <person name="Wang Y."/>
            <person name="Berthold D.E."/>
            <person name="Hu J."/>
            <person name="Lefler F.W."/>
            <person name="Laughinghouse H.D. IV."/>
        </authorList>
    </citation>
    <scope>NUCLEOTIDE SEQUENCE [LARGE SCALE GENOMIC DNA]</scope>
    <source>
        <strain evidence="9 10">BLCC-M143</strain>
    </source>
</reference>
<organism evidence="9 10">
    <name type="scientific">Roseofilum casamattae BLCC-M143</name>
    <dbReference type="NCBI Taxonomy" id="3022442"/>
    <lineage>
        <taxon>Bacteria</taxon>
        <taxon>Bacillati</taxon>
        <taxon>Cyanobacteriota</taxon>
        <taxon>Cyanophyceae</taxon>
        <taxon>Desertifilales</taxon>
        <taxon>Desertifilaceae</taxon>
        <taxon>Roseofilum</taxon>
        <taxon>Roseofilum casamattae</taxon>
    </lineage>
</organism>
<dbReference type="SMART" id="SM00448">
    <property type="entry name" value="REC"/>
    <property type="match status" value="1"/>
</dbReference>
<evidence type="ECO:0000256" key="6">
    <source>
        <dbReference type="PROSITE-ProRule" id="PRU00169"/>
    </source>
</evidence>
<dbReference type="RefSeq" id="WP_283757071.1">
    <property type="nucleotide sequence ID" value="NZ_JAQOSQ010000002.1"/>
</dbReference>
<dbReference type="SUPFAM" id="SSF52172">
    <property type="entry name" value="CheY-like"/>
    <property type="match status" value="1"/>
</dbReference>
<dbReference type="Pfam" id="PF02518">
    <property type="entry name" value="HATPase_c"/>
    <property type="match status" value="1"/>
</dbReference>
<dbReference type="SUPFAM" id="SSF47384">
    <property type="entry name" value="Homodimeric domain of signal transducing histidine kinase"/>
    <property type="match status" value="1"/>
</dbReference>
<dbReference type="Gene3D" id="3.40.50.2300">
    <property type="match status" value="1"/>
</dbReference>
<sequence length="435" mass="48358">MDSQALILIVDDNSTNIKVLSDSLKEAGYKVLVATDGCSALAKLEKVYPDLILLDVMMPGIDGFETCDRIKASDRLQEIPIIFMTALSDTEHKVRGLQSGAVDYITKPFQHEEVLARVGVHLKIHQLNRELEERVARRTAELQAALDTIKQTQGQLIHSEKMSALGEMVAGIAHEINNPVNFIAGNLPMAGNYVRDFCTLFQLYQEHMPSPPSEIAEQLEELEFDFIVEDLPKILESMQVGCDRLKQIVLSLSTFSRHDDRQAKPTDIHAGIDATITILGNRLKAKAERPEIQIIRQYDNLPQVLCYGGQLNQVFMNILANAIDALDESNLGRSYREIADNPNQITIHTQFNPEKEWVRVTIADNGIGMSAEVQQKVFDRLFTTKGVGKGTGLGMAISRQIIEEKHGGFLHCTSVPGEGTQFTMEIPLVLSVVTP</sequence>
<dbReference type="Proteomes" id="UP001232992">
    <property type="component" value="Unassembled WGS sequence"/>
</dbReference>
<dbReference type="PANTHER" id="PTHR43547:SF2">
    <property type="entry name" value="HYBRID SIGNAL TRANSDUCTION HISTIDINE KINASE C"/>
    <property type="match status" value="1"/>
</dbReference>
<proteinExistence type="predicted"/>
<dbReference type="InterPro" id="IPR004358">
    <property type="entry name" value="Sig_transdc_His_kin-like_C"/>
</dbReference>
<dbReference type="CDD" id="cd00082">
    <property type="entry name" value="HisKA"/>
    <property type="match status" value="1"/>
</dbReference>
<dbReference type="SUPFAM" id="SSF55874">
    <property type="entry name" value="ATPase domain of HSP90 chaperone/DNA topoisomerase II/histidine kinase"/>
    <property type="match status" value="1"/>
</dbReference>
<feature type="domain" description="Response regulatory" evidence="8">
    <location>
        <begin position="6"/>
        <end position="122"/>
    </location>
</feature>
<dbReference type="InterPro" id="IPR005467">
    <property type="entry name" value="His_kinase_dom"/>
</dbReference>
<dbReference type="SMART" id="SM00387">
    <property type="entry name" value="HATPase_c"/>
    <property type="match status" value="1"/>
</dbReference>
<dbReference type="EMBL" id="JAQOSQ010000002">
    <property type="protein sequence ID" value="MDJ1182419.1"/>
    <property type="molecule type" value="Genomic_DNA"/>
</dbReference>
<dbReference type="Gene3D" id="1.10.287.130">
    <property type="match status" value="1"/>
</dbReference>
<dbReference type="InterPro" id="IPR003594">
    <property type="entry name" value="HATPase_dom"/>
</dbReference>
<accession>A0ABT7BV86</accession>
<dbReference type="Pfam" id="PF00072">
    <property type="entry name" value="Response_reg"/>
    <property type="match status" value="1"/>
</dbReference>
<dbReference type="EC" id="2.7.13.3" evidence="2"/>
<dbReference type="InterPro" id="IPR036890">
    <property type="entry name" value="HATPase_C_sf"/>
</dbReference>
<evidence type="ECO:0000313" key="10">
    <source>
        <dbReference type="Proteomes" id="UP001232992"/>
    </source>
</evidence>
<dbReference type="PANTHER" id="PTHR43547">
    <property type="entry name" value="TWO-COMPONENT HISTIDINE KINASE"/>
    <property type="match status" value="1"/>
</dbReference>
<dbReference type="SMART" id="SM00388">
    <property type="entry name" value="HisKA"/>
    <property type="match status" value="1"/>
</dbReference>
<dbReference type="PRINTS" id="PR00344">
    <property type="entry name" value="BCTRLSENSOR"/>
</dbReference>
<dbReference type="InterPro" id="IPR036097">
    <property type="entry name" value="HisK_dim/P_sf"/>
</dbReference>
<feature type="modified residue" description="4-aspartylphosphate" evidence="6">
    <location>
        <position position="55"/>
    </location>
</feature>
<gene>
    <name evidence="9" type="ORF">PMH09_04360</name>
</gene>
<keyword evidence="4" id="KW-0418">Kinase</keyword>
<comment type="caution">
    <text evidence="9">The sequence shown here is derived from an EMBL/GenBank/DDBJ whole genome shotgun (WGS) entry which is preliminary data.</text>
</comment>
<dbReference type="Gene3D" id="3.30.565.10">
    <property type="entry name" value="Histidine kinase-like ATPase, C-terminal domain"/>
    <property type="match status" value="1"/>
</dbReference>
<evidence type="ECO:0000256" key="5">
    <source>
        <dbReference type="ARBA" id="ARBA00023012"/>
    </source>
</evidence>
<evidence type="ECO:0000259" key="7">
    <source>
        <dbReference type="PROSITE" id="PS50109"/>
    </source>
</evidence>
<dbReference type="InterPro" id="IPR003661">
    <property type="entry name" value="HisK_dim/P_dom"/>
</dbReference>
<evidence type="ECO:0000256" key="4">
    <source>
        <dbReference type="ARBA" id="ARBA00022777"/>
    </source>
</evidence>
<evidence type="ECO:0000259" key="8">
    <source>
        <dbReference type="PROSITE" id="PS50110"/>
    </source>
</evidence>
<evidence type="ECO:0000256" key="3">
    <source>
        <dbReference type="ARBA" id="ARBA00022553"/>
    </source>
</evidence>
<dbReference type="PROSITE" id="PS50109">
    <property type="entry name" value="HIS_KIN"/>
    <property type="match status" value="1"/>
</dbReference>